<keyword evidence="2" id="KW-0472">Membrane</keyword>
<reference evidence="3 4" key="1">
    <citation type="journal article" date="2024" name="Commun. Biol.">
        <title>Comparative genomic analysis of thermophilic fungi reveals convergent evolutionary adaptations and gene losses.</title>
        <authorList>
            <person name="Steindorff A.S."/>
            <person name="Aguilar-Pontes M.V."/>
            <person name="Robinson A.J."/>
            <person name="Andreopoulos B."/>
            <person name="LaButti K."/>
            <person name="Kuo A."/>
            <person name="Mondo S."/>
            <person name="Riley R."/>
            <person name="Otillar R."/>
            <person name="Haridas S."/>
            <person name="Lipzen A."/>
            <person name="Grimwood J."/>
            <person name="Schmutz J."/>
            <person name="Clum A."/>
            <person name="Reid I.D."/>
            <person name="Moisan M.C."/>
            <person name="Butler G."/>
            <person name="Nguyen T.T.M."/>
            <person name="Dewar K."/>
            <person name="Conant G."/>
            <person name="Drula E."/>
            <person name="Henrissat B."/>
            <person name="Hansel C."/>
            <person name="Singer S."/>
            <person name="Hutchinson M.I."/>
            <person name="de Vries R.P."/>
            <person name="Natvig D.O."/>
            <person name="Powell A.J."/>
            <person name="Tsang A."/>
            <person name="Grigoriev I.V."/>
        </authorList>
    </citation>
    <scope>NUCLEOTIDE SEQUENCE [LARGE SCALE GENOMIC DNA]</scope>
    <source>
        <strain evidence="3 4">CBS 494.80</strain>
    </source>
</reference>
<keyword evidence="1" id="KW-0175">Coiled coil</keyword>
<proteinExistence type="predicted"/>
<feature type="transmembrane region" description="Helical" evidence="2">
    <location>
        <begin position="79"/>
        <end position="99"/>
    </location>
</feature>
<name>A0ABR4BUR8_9HELO</name>
<evidence type="ECO:0000256" key="1">
    <source>
        <dbReference type="SAM" id="Coils"/>
    </source>
</evidence>
<feature type="transmembrane region" description="Helical" evidence="2">
    <location>
        <begin position="41"/>
        <end position="59"/>
    </location>
</feature>
<evidence type="ECO:0000313" key="4">
    <source>
        <dbReference type="Proteomes" id="UP001595075"/>
    </source>
</evidence>
<accession>A0ABR4BUR8</accession>
<feature type="transmembrane region" description="Helical" evidence="2">
    <location>
        <begin position="119"/>
        <end position="142"/>
    </location>
</feature>
<keyword evidence="4" id="KW-1185">Reference proteome</keyword>
<evidence type="ECO:0000256" key="2">
    <source>
        <dbReference type="SAM" id="Phobius"/>
    </source>
</evidence>
<keyword evidence="2" id="KW-0812">Transmembrane</keyword>
<sequence length="253" mass="28982">MDGKQGVLAGHDTDLSAGVASRDWKAAEPPLPTSPPQNEQLRFAPLALFLPPVIVLLGIKSERRRHQPFPSSMSTKDGISVYFGTYGVSFLFFYCQAQLLERYCPYAQRDSLTAMLIWWMYLSQYRIGVYSCLYPFMYAILLRAKNGDWPSRIQVLGSIRAQEIELEREGQVRRSGVVGLLKLLLSYTWVGAALVRVLAAWKEGLGQEEFIRERRMRELEEARLKIVEEEKRNNENAARLLDIKESENDSMDE</sequence>
<protein>
    <submittedName>
        <fullName evidence="3">Uncharacterized protein</fullName>
    </submittedName>
</protein>
<dbReference type="Proteomes" id="UP001595075">
    <property type="component" value="Unassembled WGS sequence"/>
</dbReference>
<keyword evidence="2" id="KW-1133">Transmembrane helix</keyword>
<comment type="caution">
    <text evidence="3">The sequence shown here is derived from an EMBL/GenBank/DDBJ whole genome shotgun (WGS) entry which is preliminary data.</text>
</comment>
<dbReference type="EMBL" id="JAZHXI010000019">
    <property type="protein sequence ID" value="KAL2061379.1"/>
    <property type="molecule type" value="Genomic_DNA"/>
</dbReference>
<evidence type="ECO:0000313" key="3">
    <source>
        <dbReference type="EMBL" id="KAL2061379.1"/>
    </source>
</evidence>
<organism evidence="3 4">
    <name type="scientific">Oculimacula yallundae</name>
    <dbReference type="NCBI Taxonomy" id="86028"/>
    <lineage>
        <taxon>Eukaryota</taxon>
        <taxon>Fungi</taxon>
        <taxon>Dikarya</taxon>
        <taxon>Ascomycota</taxon>
        <taxon>Pezizomycotina</taxon>
        <taxon>Leotiomycetes</taxon>
        <taxon>Helotiales</taxon>
        <taxon>Ploettnerulaceae</taxon>
        <taxon>Oculimacula</taxon>
    </lineage>
</organism>
<feature type="coiled-coil region" evidence="1">
    <location>
        <begin position="212"/>
        <end position="247"/>
    </location>
</feature>
<gene>
    <name evidence="3" type="ORF">VTL71DRAFT_7652</name>
</gene>